<protein>
    <submittedName>
        <fullName evidence="1">Uncharacterized protein</fullName>
    </submittedName>
</protein>
<dbReference type="AlphaFoldDB" id="A0A6C0LC94"/>
<evidence type="ECO:0000313" key="1">
    <source>
        <dbReference type="EMBL" id="QHU28586.1"/>
    </source>
</evidence>
<dbReference type="EMBL" id="MN740472">
    <property type="protein sequence ID" value="QHU28586.1"/>
    <property type="molecule type" value="Genomic_DNA"/>
</dbReference>
<organism evidence="1">
    <name type="scientific">viral metagenome</name>
    <dbReference type="NCBI Taxonomy" id="1070528"/>
    <lineage>
        <taxon>unclassified sequences</taxon>
        <taxon>metagenomes</taxon>
        <taxon>organismal metagenomes</taxon>
    </lineage>
</organism>
<reference evidence="1" key="1">
    <citation type="journal article" date="2020" name="Nature">
        <title>Giant virus diversity and host interactions through global metagenomics.</title>
        <authorList>
            <person name="Schulz F."/>
            <person name="Roux S."/>
            <person name="Paez-Espino D."/>
            <person name="Jungbluth S."/>
            <person name="Walsh D.A."/>
            <person name="Denef V.J."/>
            <person name="McMahon K.D."/>
            <person name="Konstantinidis K.T."/>
            <person name="Eloe-Fadrosh E.A."/>
            <person name="Kyrpides N.C."/>
            <person name="Woyke T."/>
        </authorList>
    </citation>
    <scope>NUCLEOTIDE SEQUENCE</scope>
    <source>
        <strain evidence="1">GVMAG-M-3300027770-73</strain>
    </source>
</reference>
<sequence>MQFCLYYDKLIHSNMITNIGTELTKIGTRTKMMIITTTLYRENTFQTIEGTRIQYKTTFVDQFGSNILFDLYSIYYLEQGSIHVTGISETQTVVVGTGIYLNTSGKINIETNSHGQLIQFHLNMLETGINT</sequence>
<name>A0A6C0LC94_9ZZZZ</name>
<accession>A0A6C0LC94</accession>
<proteinExistence type="predicted"/>